<dbReference type="EMBL" id="SMGJ01000003">
    <property type="protein sequence ID" value="TCK70121.1"/>
    <property type="molecule type" value="Genomic_DNA"/>
</dbReference>
<protein>
    <submittedName>
        <fullName evidence="1">Phage replication protein P</fullName>
    </submittedName>
</protein>
<evidence type="ECO:0000313" key="1">
    <source>
        <dbReference type="EMBL" id="TCK70121.1"/>
    </source>
</evidence>
<dbReference type="Proteomes" id="UP000295496">
    <property type="component" value="Unassembled WGS sequence"/>
</dbReference>
<sequence length="214" mass="24501">MNNQVSNATTTSTVGKVFHDDVAGMVDELFKNLIASCPVLLNIDSVQLKRIKQQWILGFQEQGVNNFEMVKCGMREARAKPNGYLPSVGEFIAWCKKNYNPHGLATEDQLYQRIVAFMAYGMEEIDRFKFDSDLERYLITGLYCKERANQWTDKDLRSEIQQELNRTAKRLDAGWKVPKPQPALPEKVIIPASKEQVSQHIANMRAMFKGVRVN</sequence>
<proteinExistence type="predicted"/>
<dbReference type="RefSeq" id="WP_132301781.1">
    <property type="nucleotide sequence ID" value="NZ_JBPDVQ010000014.1"/>
</dbReference>
<dbReference type="AlphaFoldDB" id="A0A4V2PUE0"/>
<organism evidence="1 2">
    <name type="scientific">Lonepinella koalarum</name>
    <dbReference type="NCBI Taxonomy" id="53417"/>
    <lineage>
        <taxon>Bacteria</taxon>
        <taxon>Pseudomonadati</taxon>
        <taxon>Pseudomonadota</taxon>
        <taxon>Gammaproteobacteria</taxon>
        <taxon>Pasteurellales</taxon>
        <taxon>Pasteurellaceae</taxon>
        <taxon>Lonepinella</taxon>
    </lineage>
</organism>
<accession>A0A4V2PUE0</accession>
<keyword evidence="2" id="KW-1185">Reference proteome</keyword>
<comment type="caution">
    <text evidence="1">The sequence shown here is derived from an EMBL/GenBank/DDBJ whole genome shotgun (WGS) entry which is preliminary data.</text>
</comment>
<dbReference type="InterPro" id="IPR009731">
    <property type="entry name" value="P-like"/>
</dbReference>
<dbReference type="GO" id="GO:0006270">
    <property type="term" value="P:DNA replication initiation"/>
    <property type="evidence" value="ECO:0007669"/>
    <property type="project" value="InterPro"/>
</dbReference>
<dbReference type="Pfam" id="PF06992">
    <property type="entry name" value="Phage_lambda_P"/>
    <property type="match status" value="1"/>
</dbReference>
<reference evidence="1 2" key="1">
    <citation type="submission" date="2019-03" db="EMBL/GenBank/DDBJ databases">
        <title>Genomic Encyclopedia of Type Strains, Phase IV (KMG-IV): sequencing the most valuable type-strain genomes for metagenomic binning, comparative biology and taxonomic classification.</title>
        <authorList>
            <person name="Goeker M."/>
        </authorList>
    </citation>
    <scope>NUCLEOTIDE SEQUENCE [LARGE SCALE GENOMIC DNA]</scope>
    <source>
        <strain evidence="1 2">DSM 10053</strain>
    </source>
</reference>
<evidence type="ECO:0000313" key="2">
    <source>
        <dbReference type="Proteomes" id="UP000295496"/>
    </source>
</evidence>
<name>A0A4V2PUE0_9PAST</name>
<gene>
    <name evidence="1" type="ORF">EV692_1347</name>
</gene>